<dbReference type="PATRIC" id="fig|1317124.6.peg.2248"/>
<feature type="coiled-coil region" evidence="1">
    <location>
        <begin position="12"/>
        <end position="46"/>
    </location>
</feature>
<protein>
    <recommendedName>
        <fullName evidence="4">Flagellar export protein FliJ</fullName>
    </recommendedName>
</protein>
<evidence type="ECO:0000256" key="1">
    <source>
        <dbReference type="SAM" id="Coils"/>
    </source>
</evidence>
<organism evidence="2 3">
    <name type="scientific">Thioclava atlantica</name>
    <dbReference type="NCBI Taxonomy" id="1317124"/>
    <lineage>
        <taxon>Bacteria</taxon>
        <taxon>Pseudomonadati</taxon>
        <taxon>Pseudomonadota</taxon>
        <taxon>Alphaproteobacteria</taxon>
        <taxon>Rhodobacterales</taxon>
        <taxon>Paracoccaceae</taxon>
        <taxon>Thioclava</taxon>
    </lineage>
</organism>
<evidence type="ECO:0000313" key="3">
    <source>
        <dbReference type="Proteomes" id="UP000028607"/>
    </source>
</evidence>
<dbReference type="AlphaFoldDB" id="A0A085TVK3"/>
<gene>
    <name evidence="2" type="ORF">DW2_11111</name>
</gene>
<sequence>MTRRAARLRGLLELARMQREAALAELAALRAREAVATARIEALEAQAHAARVALAGDPGAGVMTDRFLDALATQRSATLADRAALKKEVAGCQAEAARAVGRHDVLEKLAAREEPRRR</sequence>
<evidence type="ECO:0000313" key="2">
    <source>
        <dbReference type="EMBL" id="KFE34750.1"/>
    </source>
</evidence>
<reference evidence="3" key="1">
    <citation type="submission" date="2013-04" db="EMBL/GenBank/DDBJ databases">
        <title>Thioclava sp. 13D2W-2 Genome Sequencing.</title>
        <authorList>
            <person name="Lai Q."/>
            <person name="Li G."/>
            <person name="Shao Z."/>
        </authorList>
    </citation>
    <scope>NUCLEOTIDE SEQUENCE [LARGE SCALE GENOMIC DNA]</scope>
    <source>
        <strain evidence="3">13D2W-2</strain>
    </source>
</reference>
<proteinExistence type="predicted"/>
<dbReference type="eggNOG" id="ENOG5032KG9">
    <property type="taxonomic scope" value="Bacteria"/>
</dbReference>
<reference evidence="2 3" key="2">
    <citation type="journal article" date="2015" name="Antonie Van Leeuwenhoek">
        <title>Thioclava indica sp. nov., isolated from surface seawater of the Indian Ocean.</title>
        <authorList>
            <person name="Liu Y."/>
            <person name="Lai Q."/>
            <person name="Du J."/>
            <person name="Xu H."/>
            <person name="Jiang L."/>
            <person name="Shao Z."/>
        </authorList>
    </citation>
    <scope>NUCLEOTIDE SEQUENCE [LARGE SCALE GENOMIC DNA]</scope>
    <source>
        <strain evidence="2 3">13D2W-2</strain>
    </source>
</reference>
<evidence type="ECO:0008006" key="4">
    <source>
        <dbReference type="Google" id="ProtNLM"/>
    </source>
</evidence>
<name>A0A085TVK3_9RHOB</name>
<dbReference type="Proteomes" id="UP000028607">
    <property type="component" value="Unassembled WGS sequence"/>
</dbReference>
<dbReference type="EMBL" id="AQRC01000008">
    <property type="protein sequence ID" value="KFE34750.1"/>
    <property type="molecule type" value="Genomic_DNA"/>
</dbReference>
<dbReference type="OrthoDB" id="7876592at2"/>
<comment type="caution">
    <text evidence="2">The sequence shown here is derived from an EMBL/GenBank/DDBJ whole genome shotgun (WGS) entry which is preliminary data.</text>
</comment>
<dbReference type="RefSeq" id="WP_038146464.1">
    <property type="nucleotide sequence ID" value="NZ_AQRC01000008.1"/>
</dbReference>
<accession>A0A085TVK3</accession>
<keyword evidence="1" id="KW-0175">Coiled coil</keyword>
<keyword evidence="3" id="KW-1185">Reference proteome</keyword>
<dbReference type="STRING" id="1317124.DW2_11111"/>